<reference evidence="2" key="1">
    <citation type="submission" date="2020-08" db="EMBL/GenBank/DDBJ databases">
        <title>Genome public.</title>
        <authorList>
            <person name="Liu C."/>
            <person name="Sun Q."/>
        </authorList>
    </citation>
    <scope>NUCLEOTIDE SEQUENCE</scope>
    <source>
        <strain evidence="2">NSJ-44</strain>
    </source>
</reference>
<dbReference type="RefSeq" id="WP_249284456.1">
    <property type="nucleotide sequence ID" value="NZ_JACRSO010000001.1"/>
</dbReference>
<accession>A0A926CZX7</accession>
<keyword evidence="1" id="KW-1133">Transmembrane helix</keyword>
<name>A0A926CZX7_9FIRM</name>
<feature type="transmembrane region" description="Helical" evidence="1">
    <location>
        <begin position="82"/>
        <end position="102"/>
    </location>
</feature>
<feature type="transmembrane region" description="Helical" evidence="1">
    <location>
        <begin position="59"/>
        <end position="76"/>
    </location>
</feature>
<keyword evidence="1" id="KW-0812">Transmembrane</keyword>
<evidence type="ECO:0000313" key="2">
    <source>
        <dbReference type="EMBL" id="MBC8528449.1"/>
    </source>
</evidence>
<evidence type="ECO:0000256" key="1">
    <source>
        <dbReference type="SAM" id="Phobius"/>
    </source>
</evidence>
<dbReference type="Proteomes" id="UP000654279">
    <property type="component" value="Unassembled WGS sequence"/>
</dbReference>
<keyword evidence="1" id="KW-0472">Membrane</keyword>
<evidence type="ECO:0008006" key="4">
    <source>
        <dbReference type="Google" id="ProtNLM"/>
    </source>
</evidence>
<dbReference type="EMBL" id="JACRSO010000001">
    <property type="protein sequence ID" value="MBC8528449.1"/>
    <property type="molecule type" value="Genomic_DNA"/>
</dbReference>
<gene>
    <name evidence="2" type="ORF">H8699_03240</name>
</gene>
<dbReference type="AlphaFoldDB" id="A0A926CZX7"/>
<sequence>MTKLKGMLPFLAGMLAVFYLLPLLVRDTGSGMFVLLGLVPLCCFALALAYGLMRPFSPLYALFCALLFLPTLWIFFNESAWVYIPAYGAIALLGSGIGALIAKGLRRVS</sequence>
<keyword evidence="3" id="KW-1185">Reference proteome</keyword>
<organism evidence="2 3">
    <name type="scientific">Luoshenia tenuis</name>
    <dbReference type="NCBI Taxonomy" id="2763654"/>
    <lineage>
        <taxon>Bacteria</taxon>
        <taxon>Bacillati</taxon>
        <taxon>Bacillota</taxon>
        <taxon>Clostridia</taxon>
        <taxon>Christensenellales</taxon>
        <taxon>Christensenellaceae</taxon>
        <taxon>Luoshenia</taxon>
    </lineage>
</organism>
<feature type="transmembrane region" description="Helical" evidence="1">
    <location>
        <begin position="7"/>
        <end position="25"/>
    </location>
</feature>
<comment type="caution">
    <text evidence="2">The sequence shown here is derived from an EMBL/GenBank/DDBJ whole genome shotgun (WGS) entry which is preliminary data.</text>
</comment>
<feature type="transmembrane region" description="Helical" evidence="1">
    <location>
        <begin position="31"/>
        <end position="52"/>
    </location>
</feature>
<evidence type="ECO:0000313" key="3">
    <source>
        <dbReference type="Proteomes" id="UP000654279"/>
    </source>
</evidence>
<protein>
    <recommendedName>
        <fullName evidence="4">Exosortase</fullName>
    </recommendedName>
</protein>
<proteinExistence type="predicted"/>